<dbReference type="Pfam" id="PF01939">
    <property type="entry name" value="NucS_C"/>
    <property type="match status" value="1"/>
</dbReference>
<keyword evidence="3" id="KW-0255">Endonuclease</keyword>
<dbReference type="Gene3D" id="2.70.180.20">
    <property type="match status" value="1"/>
</dbReference>
<dbReference type="Gene3D" id="3.40.1350.10">
    <property type="match status" value="1"/>
</dbReference>
<dbReference type="GO" id="GO:0003677">
    <property type="term" value="F:DNA binding"/>
    <property type="evidence" value="ECO:0007669"/>
    <property type="project" value="UniProtKB-KW"/>
</dbReference>
<evidence type="ECO:0000256" key="4">
    <source>
        <dbReference type="ARBA" id="ARBA00022801"/>
    </source>
</evidence>
<sequence>MSRTQIPVRVFTNPSFAEVAEAISSAASKGRAMVILGSCEVRVRGKTNAQLGSGERIVILKEDGSVLVHQVWGNKPVYHEPPGALVYATADAKSVTLFAERRLVDEIMEVVFSTVYMLAELRFKDEPTSEFAGIEATMREAVVYLPEIVERGLSVISQDFSIKSGFVDLLALDNRERLVAIGFKSKSAKTADVNQLIAYVSRLRALSQKRKVRGILVAPGINKSARKLLNDSGLEFKRVDPERCVKLVEELKPMLERVQKIVS</sequence>
<reference evidence="8 9" key="1">
    <citation type="submission" date="2017-04" db="EMBL/GenBank/DDBJ databases">
        <title>Novel microbial lineages endemic to geothermal iron-oxide mats fill important gaps in the evolutionary history of Archaea.</title>
        <authorList>
            <person name="Jay Z.J."/>
            <person name="Beam J.P."/>
            <person name="Dlakic M."/>
            <person name="Rusch D.B."/>
            <person name="Kozubal M.A."/>
            <person name="Inskeep W.P."/>
        </authorList>
    </citation>
    <scope>NUCLEOTIDE SEQUENCE [LARGE SCALE GENOMIC DNA]</scope>
    <source>
        <strain evidence="8">BE_D</strain>
    </source>
</reference>
<dbReference type="Pfam" id="PF21003">
    <property type="entry name" value="NucS_N"/>
    <property type="match status" value="1"/>
</dbReference>
<feature type="domain" description="Endonuclease NucS C-terminal" evidence="6">
    <location>
        <begin position="135"/>
        <end position="244"/>
    </location>
</feature>
<evidence type="ECO:0000259" key="7">
    <source>
        <dbReference type="Pfam" id="PF21003"/>
    </source>
</evidence>
<protein>
    <recommendedName>
        <fullName evidence="10">Endonuclease NucS</fullName>
    </recommendedName>
</protein>
<dbReference type="InterPro" id="IPR048302">
    <property type="entry name" value="NucS_N"/>
</dbReference>
<name>A0A2R6AI60_9ARCH</name>
<keyword evidence="5" id="KW-0238">DNA-binding</keyword>
<keyword evidence="2" id="KW-0540">Nuclease</keyword>
<gene>
    <name evidence="8" type="ORF">B9Q02_03950</name>
</gene>
<evidence type="ECO:0000256" key="3">
    <source>
        <dbReference type="ARBA" id="ARBA00022759"/>
    </source>
</evidence>
<evidence type="ECO:0000256" key="1">
    <source>
        <dbReference type="ARBA" id="ARBA00022490"/>
    </source>
</evidence>
<accession>A0A2R6AI60</accession>
<evidence type="ECO:0008006" key="10">
    <source>
        <dbReference type="Google" id="ProtNLM"/>
    </source>
</evidence>
<dbReference type="InterPro" id="IPR049173">
    <property type="entry name" value="NucS_N_sf"/>
</dbReference>
<dbReference type="PANTHER" id="PTHR38814:SF1">
    <property type="entry name" value="ENDONUCLEASE NUCS"/>
    <property type="match status" value="1"/>
</dbReference>
<keyword evidence="1" id="KW-0963">Cytoplasm</keyword>
<dbReference type="EMBL" id="NEXD01000014">
    <property type="protein sequence ID" value="PSN86065.1"/>
    <property type="molecule type" value="Genomic_DNA"/>
</dbReference>
<dbReference type="InterPro" id="IPR002793">
    <property type="entry name" value="Endonuclease_NucS"/>
</dbReference>
<evidence type="ECO:0000313" key="9">
    <source>
        <dbReference type="Proteomes" id="UP000240569"/>
    </source>
</evidence>
<dbReference type="Proteomes" id="UP000240569">
    <property type="component" value="Unassembled WGS sequence"/>
</dbReference>
<dbReference type="AlphaFoldDB" id="A0A2R6AI60"/>
<dbReference type="CDD" id="cd22341">
    <property type="entry name" value="NucS-like"/>
    <property type="match status" value="1"/>
</dbReference>
<dbReference type="InterPro" id="IPR011856">
    <property type="entry name" value="tRNA_endonuc-like_dom_sf"/>
</dbReference>
<dbReference type="GO" id="GO:0016787">
    <property type="term" value="F:hydrolase activity"/>
    <property type="evidence" value="ECO:0007669"/>
    <property type="project" value="UniProtKB-KW"/>
</dbReference>
<comment type="caution">
    <text evidence="8">The sequence shown here is derived from an EMBL/GenBank/DDBJ whole genome shotgun (WGS) entry which is preliminary data.</text>
</comment>
<organism evidence="8 9">
    <name type="scientific">Candidatus Marsarchaeota G1 archaeon BE_D</name>
    <dbReference type="NCBI Taxonomy" id="1978156"/>
    <lineage>
        <taxon>Archaea</taxon>
        <taxon>Candidatus Marsarchaeota</taxon>
        <taxon>Candidatus Marsarchaeota group 1</taxon>
    </lineage>
</organism>
<evidence type="ECO:0000256" key="5">
    <source>
        <dbReference type="ARBA" id="ARBA00023125"/>
    </source>
</evidence>
<evidence type="ECO:0000313" key="8">
    <source>
        <dbReference type="EMBL" id="PSN86065.1"/>
    </source>
</evidence>
<dbReference type="GO" id="GO:0004519">
    <property type="term" value="F:endonuclease activity"/>
    <property type="evidence" value="ECO:0007669"/>
    <property type="project" value="UniProtKB-KW"/>
</dbReference>
<dbReference type="InterPro" id="IPR048301">
    <property type="entry name" value="NucS_C"/>
</dbReference>
<dbReference type="PANTHER" id="PTHR38814">
    <property type="entry name" value="ENDONUCLEASE NUCS"/>
    <property type="match status" value="1"/>
</dbReference>
<feature type="domain" description="Endonuclease NucS N-terminal PH-like" evidence="7">
    <location>
        <begin position="31"/>
        <end position="125"/>
    </location>
</feature>
<evidence type="ECO:0000259" key="6">
    <source>
        <dbReference type="Pfam" id="PF01939"/>
    </source>
</evidence>
<keyword evidence="4" id="KW-0378">Hydrolase</keyword>
<proteinExistence type="predicted"/>
<evidence type="ECO:0000256" key="2">
    <source>
        <dbReference type="ARBA" id="ARBA00022722"/>
    </source>
</evidence>